<feature type="compositionally biased region" description="Low complexity" evidence="9">
    <location>
        <begin position="1"/>
        <end position="13"/>
    </location>
</feature>
<evidence type="ECO:0000256" key="7">
    <source>
        <dbReference type="PROSITE-ProRule" id="PRU10141"/>
    </source>
</evidence>
<evidence type="ECO:0000256" key="6">
    <source>
        <dbReference type="ARBA" id="ARBA00038035"/>
    </source>
</evidence>
<proteinExistence type="inferred from homology"/>
<accession>A0A8H8DHR4</accession>
<dbReference type="GO" id="GO:0004712">
    <property type="term" value="F:protein serine/threonine/tyrosine kinase activity"/>
    <property type="evidence" value="ECO:0007669"/>
    <property type="project" value="UniProtKB-ARBA"/>
</dbReference>
<keyword evidence="4" id="KW-0418">Kinase</keyword>
<feature type="domain" description="Protein kinase" evidence="10">
    <location>
        <begin position="89"/>
        <end position="442"/>
    </location>
</feature>
<feature type="binding site" evidence="7">
    <location>
        <position position="118"/>
    </location>
    <ligand>
        <name>ATP</name>
        <dbReference type="ChEBI" id="CHEBI:30616"/>
    </ligand>
</feature>
<keyword evidence="1 8" id="KW-0723">Serine/threonine-protein kinase</keyword>
<evidence type="ECO:0000256" key="1">
    <source>
        <dbReference type="ARBA" id="ARBA00022527"/>
    </source>
</evidence>
<dbReference type="GO" id="GO:0005524">
    <property type="term" value="F:ATP binding"/>
    <property type="evidence" value="ECO:0007669"/>
    <property type="project" value="UniProtKB-UniRule"/>
</dbReference>
<sequence>MSGTPGSGSPSTPASIRKKRNFKGLLLPQRSASEGAGARGDGHDGVGGAAAGDENRSASRAEVTADISHQLSELEIGVEMKLDLRVEDLQTLEELGAGNGGTVCKILHIPTQKIMAKKPPRSTGKLRLGRFQTRNKKAAFSAPNTPRATTACLCSGRVPPPGLSLRYLFSHRPRLPSCFAYIFLSICRTSQLILVEGKPSIRNQIVRELQVLHDCNSKHIVSFYGAFMGEGDVSICMEYMDRGSLDAIYKKNGPIALNVVGKITNAVLSGLIYLYETHRIIHRDVKPSNILVNSQGHIKICDFGVSGQLINSIANTFVGTSSYMSVRWTEQRGSSDQSVAIFSCLGSGSPERIQGAKYSVQSDVWSLGLTLMELALGRFPFPPEGKPLSIIFELLEYIVHEPAPKLPPGEFPPLFEEFISKTLEKDPAKRPTPAELAKHEFAIKSAEDKVDLEGWAKSLK</sequence>
<dbReference type="InterPro" id="IPR050915">
    <property type="entry name" value="MAP_kinase_kinase"/>
</dbReference>
<dbReference type="OrthoDB" id="10252354at2759"/>
<evidence type="ECO:0000256" key="3">
    <source>
        <dbReference type="ARBA" id="ARBA00022741"/>
    </source>
</evidence>
<dbReference type="InterPro" id="IPR017441">
    <property type="entry name" value="Protein_kinase_ATP_BS"/>
</dbReference>
<dbReference type="InterPro" id="IPR008271">
    <property type="entry name" value="Ser/Thr_kinase_AS"/>
</dbReference>
<dbReference type="GO" id="GO:0004674">
    <property type="term" value="F:protein serine/threonine kinase activity"/>
    <property type="evidence" value="ECO:0007669"/>
    <property type="project" value="UniProtKB-KW"/>
</dbReference>
<dbReference type="PANTHER" id="PTHR47448:SF1">
    <property type="entry name" value="SERINE_THREONINE-PROTEIN KINASE STE7 HOMOLOG"/>
    <property type="match status" value="1"/>
</dbReference>
<dbReference type="EMBL" id="JAEFCI010008005">
    <property type="protein sequence ID" value="KAG5458738.1"/>
    <property type="molecule type" value="Genomic_DNA"/>
</dbReference>
<dbReference type="AlphaFoldDB" id="A0A8H8DHR4"/>
<name>A0A8H8DHR4_9FUNG</name>
<evidence type="ECO:0000256" key="4">
    <source>
        <dbReference type="ARBA" id="ARBA00022777"/>
    </source>
</evidence>
<dbReference type="Pfam" id="PF00069">
    <property type="entry name" value="Pkinase"/>
    <property type="match status" value="2"/>
</dbReference>
<keyword evidence="12" id="KW-1185">Reference proteome</keyword>
<protein>
    <submittedName>
        <fullName evidence="11">Kinase-like domain-containing protein</fullName>
    </submittedName>
</protein>
<dbReference type="Gene3D" id="3.30.200.20">
    <property type="entry name" value="Phosphorylase Kinase, domain 1"/>
    <property type="match status" value="2"/>
</dbReference>
<evidence type="ECO:0000313" key="12">
    <source>
        <dbReference type="Proteomes" id="UP000673691"/>
    </source>
</evidence>
<dbReference type="SUPFAM" id="SSF56112">
    <property type="entry name" value="Protein kinase-like (PK-like)"/>
    <property type="match status" value="1"/>
</dbReference>
<reference evidence="11 12" key="1">
    <citation type="journal article" name="Sci. Rep.">
        <title>Genome-scale phylogenetic analyses confirm Olpidium as the closest living zoosporic fungus to the non-flagellated, terrestrial fungi.</title>
        <authorList>
            <person name="Chang Y."/>
            <person name="Rochon D."/>
            <person name="Sekimoto S."/>
            <person name="Wang Y."/>
            <person name="Chovatia M."/>
            <person name="Sandor L."/>
            <person name="Salamov A."/>
            <person name="Grigoriev I.V."/>
            <person name="Stajich J.E."/>
            <person name="Spatafora J.W."/>
        </authorList>
    </citation>
    <scope>NUCLEOTIDE SEQUENCE [LARGE SCALE GENOMIC DNA]</scope>
    <source>
        <strain evidence="11">S191</strain>
    </source>
</reference>
<evidence type="ECO:0000256" key="2">
    <source>
        <dbReference type="ARBA" id="ARBA00022679"/>
    </source>
</evidence>
<keyword evidence="3 7" id="KW-0547">Nucleotide-binding</keyword>
<dbReference type="InterPro" id="IPR000719">
    <property type="entry name" value="Prot_kinase_dom"/>
</dbReference>
<dbReference type="PROSITE" id="PS00107">
    <property type="entry name" value="PROTEIN_KINASE_ATP"/>
    <property type="match status" value="1"/>
</dbReference>
<feature type="region of interest" description="Disordered" evidence="9">
    <location>
        <begin position="1"/>
        <end position="63"/>
    </location>
</feature>
<evidence type="ECO:0000256" key="5">
    <source>
        <dbReference type="ARBA" id="ARBA00022840"/>
    </source>
</evidence>
<dbReference type="PROSITE" id="PS50011">
    <property type="entry name" value="PROTEIN_KINASE_DOM"/>
    <property type="match status" value="1"/>
</dbReference>
<dbReference type="Gene3D" id="1.10.510.10">
    <property type="entry name" value="Transferase(Phosphotransferase) domain 1"/>
    <property type="match status" value="1"/>
</dbReference>
<evidence type="ECO:0000259" key="10">
    <source>
        <dbReference type="PROSITE" id="PS50011"/>
    </source>
</evidence>
<dbReference type="PROSITE" id="PS00108">
    <property type="entry name" value="PROTEIN_KINASE_ST"/>
    <property type="match status" value="1"/>
</dbReference>
<evidence type="ECO:0000256" key="9">
    <source>
        <dbReference type="SAM" id="MobiDB-lite"/>
    </source>
</evidence>
<dbReference type="PANTHER" id="PTHR47448">
    <property type="entry name" value="DUAL SPECIFICITY MITOGEN-ACTIVATED PROTEIN KINASE KINASE DSOR1-LIKE PROTEIN"/>
    <property type="match status" value="1"/>
</dbReference>
<dbReference type="GO" id="GO:0000165">
    <property type="term" value="P:MAPK cascade"/>
    <property type="evidence" value="ECO:0007669"/>
    <property type="project" value="UniProtKB-ARBA"/>
</dbReference>
<gene>
    <name evidence="11" type="ORF">BJ554DRAFT_985</name>
</gene>
<dbReference type="InterPro" id="IPR011009">
    <property type="entry name" value="Kinase-like_dom_sf"/>
</dbReference>
<evidence type="ECO:0000256" key="8">
    <source>
        <dbReference type="RuleBase" id="RU000304"/>
    </source>
</evidence>
<evidence type="ECO:0000313" key="11">
    <source>
        <dbReference type="EMBL" id="KAG5458738.1"/>
    </source>
</evidence>
<keyword evidence="5 7" id="KW-0067">ATP-binding</keyword>
<dbReference type="Proteomes" id="UP000673691">
    <property type="component" value="Unassembled WGS sequence"/>
</dbReference>
<comment type="caution">
    <text evidence="11">The sequence shown here is derived from an EMBL/GenBank/DDBJ whole genome shotgun (WGS) entry which is preliminary data.</text>
</comment>
<organism evidence="11 12">
    <name type="scientific">Olpidium bornovanus</name>
    <dbReference type="NCBI Taxonomy" id="278681"/>
    <lineage>
        <taxon>Eukaryota</taxon>
        <taxon>Fungi</taxon>
        <taxon>Fungi incertae sedis</taxon>
        <taxon>Olpidiomycota</taxon>
        <taxon>Olpidiomycotina</taxon>
        <taxon>Olpidiomycetes</taxon>
        <taxon>Olpidiales</taxon>
        <taxon>Olpidiaceae</taxon>
        <taxon>Olpidium</taxon>
    </lineage>
</organism>
<comment type="similarity">
    <text evidence="6">Belongs to the protein kinase superfamily. STE Ser/Thr protein kinase family. MAP kinase kinase subfamily.</text>
</comment>
<dbReference type="SMART" id="SM00220">
    <property type="entry name" value="S_TKc"/>
    <property type="match status" value="1"/>
</dbReference>
<keyword evidence="2" id="KW-0808">Transferase</keyword>